<dbReference type="GO" id="GO:0006729">
    <property type="term" value="P:tetrahydrobiopterin biosynthetic process"/>
    <property type="evidence" value="ECO:0007669"/>
    <property type="project" value="InterPro"/>
</dbReference>
<dbReference type="InterPro" id="IPR036428">
    <property type="entry name" value="PCD_sf"/>
</dbReference>
<dbReference type="Proteomes" id="UP000306223">
    <property type="component" value="Unassembled WGS sequence"/>
</dbReference>
<dbReference type="Gene3D" id="3.30.1360.20">
    <property type="entry name" value="Transcriptional coactivator/pterin dehydratase"/>
    <property type="match status" value="1"/>
</dbReference>
<dbReference type="Pfam" id="PF01329">
    <property type="entry name" value="Pterin_4a"/>
    <property type="match status" value="1"/>
</dbReference>
<dbReference type="EC" id="4.2.1.96" evidence="4"/>
<dbReference type="AlphaFoldDB" id="A0A4U0QN71"/>
<dbReference type="InterPro" id="IPR001533">
    <property type="entry name" value="Pterin_deHydtase"/>
</dbReference>
<comment type="caution">
    <text evidence="5">The sequence shown here is derived from an EMBL/GenBank/DDBJ whole genome shotgun (WGS) entry which is preliminary data.</text>
</comment>
<comment type="similarity">
    <text evidence="2 4">Belongs to the pterin-4-alpha-carbinolamine dehydratase family.</text>
</comment>
<evidence type="ECO:0000256" key="1">
    <source>
        <dbReference type="ARBA" id="ARBA00001554"/>
    </source>
</evidence>
<dbReference type="OrthoDB" id="9794987at2"/>
<evidence type="ECO:0000313" key="6">
    <source>
        <dbReference type="Proteomes" id="UP000306223"/>
    </source>
</evidence>
<evidence type="ECO:0000256" key="4">
    <source>
        <dbReference type="HAMAP-Rule" id="MF_00434"/>
    </source>
</evidence>
<comment type="catalytic activity">
    <reaction evidence="1 4">
        <text>(4aS,6R)-4a-hydroxy-L-erythro-5,6,7,8-tetrahydrobiopterin = (6R)-L-erythro-6,7-dihydrobiopterin + H2O</text>
        <dbReference type="Rhea" id="RHEA:11920"/>
        <dbReference type="ChEBI" id="CHEBI:15377"/>
        <dbReference type="ChEBI" id="CHEBI:15642"/>
        <dbReference type="ChEBI" id="CHEBI:43120"/>
        <dbReference type="EC" id="4.2.1.96"/>
    </reaction>
</comment>
<proteinExistence type="inferred from homology"/>
<dbReference type="SUPFAM" id="SSF55248">
    <property type="entry name" value="PCD-like"/>
    <property type="match status" value="1"/>
</dbReference>
<organism evidence="5 6">
    <name type="scientific">Paracoccus hibiscisoli</name>
    <dbReference type="NCBI Taxonomy" id="2023261"/>
    <lineage>
        <taxon>Bacteria</taxon>
        <taxon>Pseudomonadati</taxon>
        <taxon>Pseudomonadota</taxon>
        <taxon>Alphaproteobacteria</taxon>
        <taxon>Rhodobacterales</taxon>
        <taxon>Paracoccaceae</taxon>
        <taxon>Paracoccus</taxon>
    </lineage>
</organism>
<keyword evidence="3 4" id="KW-0456">Lyase</keyword>
<dbReference type="HAMAP" id="MF_00434">
    <property type="entry name" value="Pterin_4_alpha"/>
    <property type="match status" value="1"/>
</dbReference>
<accession>A0A4U0QN71</accession>
<name>A0A4U0QN71_9RHOB</name>
<keyword evidence="6" id="KW-1185">Reference proteome</keyword>
<dbReference type="GO" id="GO:0008124">
    <property type="term" value="F:4-alpha-hydroxytetrahydrobiopterin dehydratase activity"/>
    <property type="evidence" value="ECO:0007669"/>
    <property type="project" value="UniProtKB-UniRule"/>
</dbReference>
<sequence length="98" mass="10761">MTERTPLDTDDIARALEGLTGWSLTQEGRAITRRFDFKGFARAVEMANLAAWLGNRHDHHPDIAFGWGYCAVTFTTHDAGGLTRADIDCAARLNALVA</sequence>
<dbReference type="PANTHER" id="PTHR12599:SF0">
    <property type="entry name" value="PTERIN-4-ALPHA-CARBINOLAMINE DEHYDRATASE"/>
    <property type="match status" value="1"/>
</dbReference>
<evidence type="ECO:0000256" key="3">
    <source>
        <dbReference type="ARBA" id="ARBA00023239"/>
    </source>
</evidence>
<reference evidence="5 6" key="1">
    <citation type="submission" date="2019-04" db="EMBL/GenBank/DDBJ databases">
        <authorList>
            <person name="Li J."/>
        </authorList>
    </citation>
    <scope>NUCLEOTIDE SEQUENCE [LARGE SCALE GENOMIC DNA]</scope>
    <source>
        <strain evidence="5 6">CCTCC AB2016182</strain>
    </source>
</reference>
<gene>
    <name evidence="5" type="ORF">FA740_12675</name>
</gene>
<evidence type="ECO:0000256" key="2">
    <source>
        <dbReference type="ARBA" id="ARBA00006472"/>
    </source>
</evidence>
<dbReference type="RefSeq" id="WP_136857148.1">
    <property type="nucleotide sequence ID" value="NZ_JBKBVL010000010.1"/>
</dbReference>
<evidence type="ECO:0000313" key="5">
    <source>
        <dbReference type="EMBL" id="TJZ83313.1"/>
    </source>
</evidence>
<dbReference type="EMBL" id="SUNH01000017">
    <property type="protein sequence ID" value="TJZ83313.1"/>
    <property type="molecule type" value="Genomic_DNA"/>
</dbReference>
<protein>
    <recommendedName>
        <fullName evidence="4">Putative pterin-4-alpha-carbinolamine dehydratase</fullName>
        <shortName evidence="4">PHS</shortName>
        <ecNumber evidence="4">4.2.1.96</ecNumber>
    </recommendedName>
    <alternativeName>
        <fullName evidence="4">4-alpha-hydroxy-tetrahydropterin dehydratase</fullName>
    </alternativeName>
    <alternativeName>
        <fullName evidence="4">Pterin carbinolamine dehydratase</fullName>
        <shortName evidence="4">PCD</shortName>
    </alternativeName>
</protein>
<dbReference type="PANTHER" id="PTHR12599">
    <property type="entry name" value="PTERIN-4-ALPHA-CARBINOLAMINE DEHYDRATASE"/>
    <property type="match status" value="1"/>
</dbReference>